<evidence type="ECO:0000256" key="2">
    <source>
        <dbReference type="ARBA" id="ARBA00022553"/>
    </source>
</evidence>
<gene>
    <name evidence="6" type="primary">rnfG</name>
    <name evidence="9" type="ordered locus">Marpi_0514</name>
</gene>
<keyword evidence="6 7" id="KW-0472">Membrane</keyword>
<feature type="transmembrane region" description="Helical" evidence="7">
    <location>
        <begin position="107"/>
        <end position="128"/>
    </location>
</feature>
<keyword evidence="2 6" id="KW-0597">Phosphoprotein</keyword>
<comment type="subunit">
    <text evidence="6">The complex is composed of six subunits: RnfA, RnfB, RnfC, RnfD, RnfE and RnfG.</text>
</comment>
<dbReference type="OrthoDB" id="45190at2"/>
<feature type="domain" description="FMN-binding" evidence="8">
    <location>
        <begin position="116"/>
        <end position="228"/>
    </location>
</feature>
<dbReference type="HOGENOM" id="CLU_1155350_0_0_0"/>
<dbReference type="PANTHER" id="PTHR36118">
    <property type="entry name" value="ION-TRANSLOCATING OXIDOREDUCTASE COMPLEX SUBUNIT G"/>
    <property type="match status" value="1"/>
</dbReference>
<dbReference type="Proteomes" id="UP000007161">
    <property type="component" value="Chromosome"/>
</dbReference>
<dbReference type="STRING" id="443254.Marpi_0514"/>
<keyword evidence="4 6" id="KW-0288">FMN</keyword>
<proteinExistence type="inferred from homology"/>
<evidence type="ECO:0000259" key="8">
    <source>
        <dbReference type="SMART" id="SM00900"/>
    </source>
</evidence>
<name>H2J598_MARPK</name>
<comment type="cofactor">
    <cofactor evidence="6">
        <name>FMN</name>
        <dbReference type="ChEBI" id="CHEBI:58210"/>
    </cofactor>
</comment>
<evidence type="ECO:0000256" key="3">
    <source>
        <dbReference type="ARBA" id="ARBA00022630"/>
    </source>
</evidence>
<accession>H2J598</accession>
<reference evidence="9 10" key="1">
    <citation type="journal article" date="2012" name="J. Bacteriol.">
        <title>Complete Genome Sequence of the Thermophilic, Piezophilic, Heterotrophic Bacterium Marinitoga piezophila KA3.</title>
        <authorList>
            <person name="Lucas S."/>
            <person name="Han J."/>
            <person name="Lapidus A."/>
            <person name="Cheng J.F."/>
            <person name="Goodwin L.A."/>
            <person name="Pitluck S."/>
            <person name="Peters L."/>
            <person name="Mikhailova N."/>
            <person name="Teshima H."/>
            <person name="Detter J.C."/>
            <person name="Han C."/>
            <person name="Tapia R."/>
            <person name="Land M."/>
            <person name="Hauser L."/>
            <person name="Kyrpides N.C."/>
            <person name="Ivanova N."/>
            <person name="Pagani I."/>
            <person name="Vannier P."/>
            <person name="Oger P."/>
            <person name="Bartlett D.H."/>
            <person name="Noll K.M."/>
            <person name="Woyke T."/>
            <person name="Jebbar M."/>
        </authorList>
    </citation>
    <scope>NUCLEOTIDE SEQUENCE [LARGE SCALE GENOMIC DNA]</scope>
    <source>
        <strain evidence="10">DSM 14283 / JCM 11233 / KA3</strain>
    </source>
</reference>
<dbReference type="Pfam" id="PF04205">
    <property type="entry name" value="FMN_bind"/>
    <property type="match status" value="1"/>
</dbReference>
<dbReference type="NCBIfam" id="TIGR01947">
    <property type="entry name" value="rnfG"/>
    <property type="match status" value="1"/>
</dbReference>
<protein>
    <recommendedName>
        <fullName evidence="6">Ion-translocating oxidoreductase complex subunit G</fullName>
        <ecNumber evidence="6">7.-.-.-</ecNumber>
    </recommendedName>
    <alternativeName>
        <fullName evidence="6">Rnf electron transport complex subunit G</fullName>
    </alternativeName>
</protein>
<keyword evidence="6 7" id="KW-0812">Transmembrane</keyword>
<evidence type="ECO:0000313" key="9">
    <source>
        <dbReference type="EMBL" id="AEX84956.1"/>
    </source>
</evidence>
<evidence type="ECO:0000313" key="10">
    <source>
        <dbReference type="Proteomes" id="UP000007161"/>
    </source>
</evidence>
<evidence type="ECO:0000256" key="6">
    <source>
        <dbReference type="HAMAP-Rule" id="MF_00479"/>
    </source>
</evidence>
<dbReference type="GO" id="GO:0022900">
    <property type="term" value="P:electron transport chain"/>
    <property type="evidence" value="ECO:0007669"/>
    <property type="project" value="UniProtKB-UniRule"/>
</dbReference>
<dbReference type="eggNOG" id="COG4659">
    <property type="taxonomic scope" value="Bacteria"/>
</dbReference>
<dbReference type="RefSeq" id="WP_014296028.1">
    <property type="nucleotide sequence ID" value="NC_016751.1"/>
</dbReference>
<keyword evidence="10" id="KW-1185">Reference proteome</keyword>
<evidence type="ECO:0000256" key="7">
    <source>
        <dbReference type="SAM" id="Phobius"/>
    </source>
</evidence>
<dbReference type="EMBL" id="CP003257">
    <property type="protein sequence ID" value="AEX84956.1"/>
    <property type="molecule type" value="Genomic_DNA"/>
</dbReference>
<organism evidence="9 10">
    <name type="scientific">Marinitoga piezophila (strain DSM 14283 / JCM 11233 / KA3)</name>
    <dbReference type="NCBI Taxonomy" id="443254"/>
    <lineage>
        <taxon>Bacteria</taxon>
        <taxon>Thermotogati</taxon>
        <taxon>Thermotogota</taxon>
        <taxon>Thermotogae</taxon>
        <taxon>Petrotogales</taxon>
        <taxon>Petrotogaceae</taxon>
        <taxon>Marinitoga</taxon>
    </lineage>
</organism>
<dbReference type="EC" id="7.-.-.-" evidence="6"/>
<keyword evidence="6 7" id="KW-1133">Transmembrane helix</keyword>
<comment type="similarity">
    <text evidence="6">Belongs to the RnfG family.</text>
</comment>
<keyword evidence="3 6" id="KW-0285">Flavoprotein</keyword>
<dbReference type="InterPro" id="IPR007329">
    <property type="entry name" value="FMN-bd"/>
</dbReference>
<keyword evidence="6" id="KW-1278">Translocase</keyword>
<dbReference type="AlphaFoldDB" id="H2J598"/>
<evidence type="ECO:0000256" key="1">
    <source>
        <dbReference type="ARBA" id="ARBA00022448"/>
    </source>
</evidence>
<dbReference type="InterPro" id="IPR010209">
    <property type="entry name" value="Ion_transpt_RnfG/RsxG"/>
</dbReference>
<feature type="transmembrane region" description="Helical" evidence="7">
    <location>
        <begin position="7"/>
        <end position="27"/>
    </location>
</feature>
<keyword evidence="6" id="KW-1003">Cell membrane</keyword>
<dbReference type="GO" id="GO:0010181">
    <property type="term" value="F:FMN binding"/>
    <property type="evidence" value="ECO:0007669"/>
    <property type="project" value="InterPro"/>
</dbReference>
<dbReference type="SMART" id="SM00900">
    <property type="entry name" value="FMN_bind"/>
    <property type="match status" value="1"/>
</dbReference>
<evidence type="ECO:0000256" key="5">
    <source>
        <dbReference type="ARBA" id="ARBA00022982"/>
    </source>
</evidence>
<keyword evidence="1 6" id="KW-0813">Transport</keyword>
<dbReference type="GO" id="GO:0005886">
    <property type="term" value="C:plasma membrane"/>
    <property type="evidence" value="ECO:0007669"/>
    <property type="project" value="UniProtKB-SubCell"/>
</dbReference>
<dbReference type="GO" id="GO:0009055">
    <property type="term" value="F:electron transfer activity"/>
    <property type="evidence" value="ECO:0007669"/>
    <property type="project" value="InterPro"/>
</dbReference>
<feature type="modified residue" description="FMN phosphoryl threonine" evidence="6">
    <location>
        <position position="211"/>
    </location>
</feature>
<reference evidence="10" key="2">
    <citation type="submission" date="2012-01" db="EMBL/GenBank/DDBJ databases">
        <title>Complete sequence of chromosome of Marinitoga piezophila KA3.</title>
        <authorList>
            <person name="Lucas S."/>
            <person name="Han J."/>
            <person name="Lapidus A."/>
            <person name="Cheng J.-F."/>
            <person name="Goodwin L."/>
            <person name="Pitluck S."/>
            <person name="Peters L."/>
            <person name="Mikhailova N."/>
            <person name="Teshima H."/>
            <person name="Detter J.C."/>
            <person name="Han C."/>
            <person name="Tapia R."/>
            <person name="Land M."/>
            <person name="Hauser L."/>
            <person name="Kyrpides N."/>
            <person name="Ivanova N."/>
            <person name="Pagani I."/>
            <person name="Jebbar M."/>
            <person name="Vannier P."/>
            <person name="Oger P."/>
            <person name="Cario A."/>
            <person name="Bartlett D."/>
            <person name="Noll K.M."/>
            <person name="Woyke T."/>
        </authorList>
    </citation>
    <scope>NUCLEOTIDE SEQUENCE [LARGE SCALE GENOMIC DNA]</scope>
    <source>
        <strain evidence="10">DSM 14283 / JCM 11233 / KA3</strain>
    </source>
</reference>
<dbReference type="KEGG" id="mpz:Marpi_0514"/>
<dbReference type="PANTHER" id="PTHR36118:SF1">
    <property type="entry name" value="ION-TRANSLOCATING OXIDOREDUCTASE COMPLEX SUBUNIT G"/>
    <property type="match status" value="1"/>
</dbReference>
<comment type="subcellular location">
    <subcellularLocation>
        <location evidence="6">Cell inner membrane</location>
        <topology evidence="6">Single-pass membrane protein</topology>
    </subcellularLocation>
</comment>
<keyword evidence="5 6" id="KW-0249">Electron transport</keyword>
<evidence type="ECO:0000256" key="4">
    <source>
        <dbReference type="ARBA" id="ARBA00022643"/>
    </source>
</evidence>
<comment type="function">
    <text evidence="6">Part of a membrane-bound complex that couples electron transfer with translocation of ions across the membrane.</text>
</comment>
<dbReference type="HAMAP" id="MF_00479">
    <property type="entry name" value="RsxG_RnfG"/>
    <property type="match status" value="1"/>
</dbReference>
<sequence length="235" mass="25647">MKEYMKTGFILMLFIVISGFIVATVYVSTKPAIDNAELNAKLKAIKKVLIDSRNGGLLLSEDKIPTSLQQLQSAEWDSSDTGILYEGKSTKVYSPVYKYTNKDGKDIYVLTVSGIGFGGEVISVISFVKDGKELYFNNLEVISYSQETPGLGANIALDKVKKRFYPISYEGLLNGVKVNKDAGVILSTPEQMKEGKEKGIVQTSDIMTGATITPRAVADSINAGFEYLKSKGVIQ</sequence>
<keyword evidence="6" id="KW-0997">Cell inner membrane</keyword>